<gene>
    <name evidence="2" type="ORF">M9458_056925</name>
</gene>
<accession>A0ABD0MCN2</accession>
<evidence type="ECO:0000256" key="1">
    <source>
        <dbReference type="SAM" id="MobiDB-lite"/>
    </source>
</evidence>
<feature type="compositionally biased region" description="Polar residues" evidence="1">
    <location>
        <begin position="1"/>
        <end position="10"/>
    </location>
</feature>
<protein>
    <submittedName>
        <fullName evidence="2">Uncharacterized protein</fullName>
    </submittedName>
</protein>
<evidence type="ECO:0000313" key="2">
    <source>
        <dbReference type="EMBL" id="KAL0147782.1"/>
    </source>
</evidence>
<evidence type="ECO:0000313" key="3">
    <source>
        <dbReference type="Proteomes" id="UP001529510"/>
    </source>
</evidence>
<sequence>MLTNTETLCQRSPELREHHPCNQATNRSFIQPLLPSNHHQRLPKDIIQRTRQPVRSGVIPSTKAEPTEENPVAARTQVKQ</sequence>
<feature type="region of interest" description="Disordered" evidence="1">
    <location>
        <begin position="1"/>
        <end position="80"/>
    </location>
</feature>
<comment type="caution">
    <text evidence="2">The sequence shown here is derived from an EMBL/GenBank/DDBJ whole genome shotgun (WGS) entry which is preliminary data.</text>
</comment>
<name>A0ABD0MCN2_CIRMR</name>
<dbReference type="EMBL" id="JAMKFB020000724">
    <property type="protein sequence ID" value="KAL0147782.1"/>
    <property type="molecule type" value="Genomic_DNA"/>
</dbReference>
<dbReference type="Proteomes" id="UP001529510">
    <property type="component" value="Unassembled WGS sequence"/>
</dbReference>
<proteinExistence type="predicted"/>
<dbReference type="AlphaFoldDB" id="A0ABD0MCN2"/>
<reference evidence="2 3" key="1">
    <citation type="submission" date="2024-05" db="EMBL/GenBank/DDBJ databases">
        <title>Genome sequencing and assembly of Indian major carp, Cirrhinus mrigala (Hamilton, 1822).</title>
        <authorList>
            <person name="Mohindra V."/>
            <person name="Chowdhury L.M."/>
            <person name="Lal K."/>
            <person name="Jena J.K."/>
        </authorList>
    </citation>
    <scope>NUCLEOTIDE SEQUENCE [LARGE SCALE GENOMIC DNA]</scope>
    <source>
        <strain evidence="2">CM1030</strain>
        <tissue evidence="2">Blood</tissue>
    </source>
</reference>
<feature type="non-terminal residue" evidence="2">
    <location>
        <position position="80"/>
    </location>
</feature>
<organism evidence="2 3">
    <name type="scientific">Cirrhinus mrigala</name>
    <name type="common">Mrigala</name>
    <dbReference type="NCBI Taxonomy" id="683832"/>
    <lineage>
        <taxon>Eukaryota</taxon>
        <taxon>Metazoa</taxon>
        <taxon>Chordata</taxon>
        <taxon>Craniata</taxon>
        <taxon>Vertebrata</taxon>
        <taxon>Euteleostomi</taxon>
        <taxon>Actinopterygii</taxon>
        <taxon>Neopterygii</taxon>
        <taxon>Teleostei</taxon>
        <taxon>Ostariophysi</taxon>
        <taxon>Cypriniformes</taxon>
        <taxon>Cyprinidae</taxon>
        <taxon>Labeoninae</taxon>
        <taxon>Labeonini</taxon>
        <taxon>Cirrhinus</taxon>
    </lineage>
</organism>
<keyword evidence="3" id="KW-1185">Reference proteome</keyword>